<feature type="transmembrane region" description="Helical" evidence="2">
    <location>
        <begin position="122"/>
        <end position="143"/>
    </location>
</feature>
<feature type="transmembrane region" description="Helical" evidence="2">
    <location>
        <begin position="93"/>
        <end position="116"/>
    </location>
</feature>
<evidence type="ECO:0000313" key="3">
    <source>
        <dbReference type="EMBL" id="AGB15353.1"/>
    </source>
</evidence>
<keyword evidence="2" id="KW-0812">Transmembrane</keyword>
<keyword evidence="2" id="KW-0472">Membrane</keyword>
<feature type="transmembrane region" description="Helical" evidence="2">
    <location>
        <begin position="178"/>
        <end position="197"/>
    </location>
</feature>
<name>L0I975_HALRX</name>
<gene>
    <name evidence="3" type="ordered locus">Halru_0726</name>
</gene>
<reference evidence="3" key="1">
    <citation type="submission" date="2011-09" db="EMBL/GenBank/DDBJ databases">
        <title>Complete sequence of Halovivax ruber XH-70.</title>
        <authorList>
            <consortium name="US DOE Joint Genome Institute"/>
            <person name="Lucas S."/>
            <person name="Han J."/>
            <person name="Lapidus A."/>
            <person name="Cheng J.-F."/>
            <person name="Goodwin L."/>
            <person name="Pitluck S."/>
            <person name="Peters L."/>
            <person name="Mikhailova N."/>
            <person name="Davenport K."/>
            <person name="Detter J.C."/>
            <person name="Han C."/>
            <person name="Tapia R."/>
            <person name="Land M."/>
            <person name="Hauser L."/>
            <person name="Kyrpides N."/>
            <person name="Ivanova N."/>
            <person name="Pagani I."/>
            <person name="Sproer C."/>
            <person name="Anderson I."/>
            <person name="Woyke T."/>
        </authorList>
    </citation>
    <scope>NUCLEOTIDE SEQUENCE</scope>
    <source>
        <strain evidence="3">XH-70</strain>
    </source>
</reference>
<dbReference type="KEGG" id="hru:Halru_0726"/>
<evidence type="ECO:0000256" key="1">
    <source>
        <dbReference type="SAM" id="MobiDB-lite"/>
    </source>
</evidence>
<dbReference type="AlphaFoldDB" id="L0I975"/>
<dbReference type="GeneID" id="14376033"/>
<dbReference type="RefSeq" id="WP_015300031.1">
    <property type="nucleotide sequence ID" value="NC_019964.1"/>
</dbReference>
<feature type="transmembrane region" description="Helical" evidence="2">
    <location>
        <begin position="150"/>
        <end position="172"/>
    </location>
</feature>
<dbReference type="HOGENOM" id="CLU_109222_0_0_2"/>
<dbReference type="OrthoDB" id="242095at2157"/>
<evidence type="ECO:0000256" key="2">
    <source>
        <dbReference type="SAM" id="Phobius"/>
    </source>
</evidence>
<organism evidence="3 4">
    <name type="scientific">Halovivax ruber (strain DSM 18193 / JCM 13892 / XH-70)</name>
    <dbReference type="NCBI Taxonomy" id="797302"/>
    <lineage>
        <taxon>Archaea</taxon>
        <taxon>Methanobacteriati</taxon>
        <taxon>Methanobacteriota</taxon>
        <taxon>Stenosarchaea group</taxon>
        <taxon>Halobacteria</taxon>
        <taxon>Halobacteriales</taxon>
        <taxon>Natrialbaceae</taxon>
        <taxon>Halovivax</taxon>
    </lineage>
</organism>
<sequence>MAGESEDTVSETRSTEEILAETEQLLSETGAVGDAGLDSAETDSAAPAHSETDAADAGLNGAFPSETEADQSDERTGAGRSWRTRLTPSLPSLSLSSVFSVRAFLGLVAALGVGYVGGGLTIPIAGSLIGLFAVAFLIGAVTSKRRYTEMVAAGSAVGGVTALFDYFVVIVGGFSSRLVLVGLATGLLACLFGYYFGRDLRAGLTREP</sequence>
<evidence type="ECO:0008006" key="5">
    <source>
        <dbReference type="Google" id="ProtNLM"/>
    </source>
</evidence>
<keyword evidence="2" id="KW-1133">Transmembrane helix</keyword>
<dbReference type="STRING" id="797302.Halru_0726"/>
<proteinExistence type="predicted"/>
<keyword evidence="4" id="KW-1185">Reference proteome</keyword>
<protein>
    <recommendedName>
        <fullName evidence="5">DUF456 domain-containing protein</fullName>
    </recommendedName>
</protein>
<accession>L0I975</accession>
<feature type="region of interest" description="Disordered" evidence="1">
    <location>
        <begin position="1"/>
        <end position="83"/>
    </location>
</feature>
<dbReference type="EMBL" id="CP003050">
    <property type="protein sequence ID" value="AGB15353.1"/>
    <property type="molecule type" value="Genomic_DNA"/>
</dbReference>
<dbReference type="Proteomes" id="UP000010846">
    <property type="component" value="Chromosome"/>
</dbReference>
<evidence type="ECO:0000313" key="4">
    <source>
        <dbReference type="Proteomes" id="UP000010846"/>
    </source>
</evidence>
<dbReference type="eggNOG" id="arCOG06372">
    <property type="taxonomic scope" value="Archaea"/>
</dbReference>